<sequence>MPSQILMFDQPRSASQLLGRILSKQASLDIADNALGPARGAQVEWLMGETWSDGMPKDLRSAFDTGIEKGLATWRSAFQDAQDKGRILLLQDHPFSTVAPDEVLNLIHNPSPTETELLANSGLATLLPDDLLFAPGTVPVLTIRDPRLAVPSAYRVLGAMGLAHGSGRPNFLISTSTLWARRLYEACRARGLEPVVVDADDLMTQGAPAPSVPLVGPTYYKREGRDAPGLLREPAVPDRVVRGGRDAGGQEPGPRGRGPGLAGGVWGGCWDDSGDGGLGYAELQVPSGASVPDVKLGGEFSNSF</sequence>
<evidence type="ECO:0000313" key="3">
    <source>
        <dbReference type="Proteomes" id="UP001446871"/>
    </source>
</evidence>
<evidence type="ECO:0000313" key="2">
    <source>
        <dbReference type="EMBL" id="KAK8067532.1"/>
    </source>
</evidence>
<accession>A0ABR1V8K3</accession>
<name>A0ABR1V8K3_9PEZI</name>
<dbReference type="InterPro" id="IPR027417">
    <property type="entry name" value="P-loop_NTPase"/>
</dbReference>
<proteinExistence type="predicted"/>
<organism evidence="2 3">
    <name type="scientific">Apiospora saccharicola</name>
    <dbReference type="NCBI Taxonomy" id="335842"/>
    <lineage>
        <taxon>Eukaryota</taxon>
        <taxon>Fungi</taxon>
        <taxon>Dikarya</taxon>
        <taxon>Ascomycota</taxon>
        <taxon>Pezizomycotina</taxon>
        <taxon>Sordariomycetes</taxon>
        <taxon>Xylariomycetidae</taxon>
        <taxon>Amphisphaeriales</taxon>
        <taxon>Apiosporaceae</taxon>
        <taxon>Apiospora</taxon>
    </lineage>
</organism>
<dbReference type="Proteomes" id="UP001446871">
    <property type="component" value="Unassembled WGS sequence"/>
</dbReference>
<reference evidence="2 3" key="1">
    <citation type="submission" date="2023-01" db="EMBL/GenBank/DDBJ databases">
        <title>Analysis of 21 Apiospora genomes using comparative genomics revels a genus with tremendous synthesis potential of carbohydrate active enzymes and secondary metabolites.</title>
        <authorList>
            <person name="Sorensen T."/>
        </authorList>
    </citation>
    <scope>NUCLEOTIDE SEQUENCE [LARGE SCALE GENOMIC DNA]</scope>
    <source>
        <strain evidence="2 3">CBS 83171</strain>
    </source>
</reference>
<evidence type="ECO:0000256" key="1">
    <source>
        <dbReference type="SAM" id="MobiDB-lite"/>
    </source>
</evidence>
<dbReference type="EMBL" id="JAQQWM010000004">
    <property type="protein sequence ID" value="KAK8067532.1"/>
    <property type="molecule type" value="Genomic_DNA"/>
</dbReference>
<feature type="region of interest" description="Disordered" evidence="1">
    <location>
        <begin position="239"/>
        <end position="264"/>
    </location>
</feature>
<feature type="compositionally biased region" description="Gly residues" evidence="1">
    <location>
        <begin position="246"/>
        <end position="264"/>
    </location>
</feature>
<dbReference type="SUPFAM" id="SSF52540">
    <property type="entry name" value="P-loop containing nucleoside triphosphate hydrolases"/>
    <property type="match status" value="1"/>
</dbReference>
<gene>
    <name evidence="2" type="ORF">PG996_006644</name>
</gene>
<comment type="caution">
    <text evidence="2">The sequence shown here is derived from an EMBL/GenBank/DDBJ whole genome shotgun (WGS) entry which is preliminary data.</text>
</comment>
<protein>
    <submittedName>
        <fullName evidence="2">Uncharacterized protein</fullName>
    </submittedName>
</protein>
<keyword evidence="3" id="KW-1185">Reference proteome</keyword>